<protein>
    <submittedName>
        <fullName evidence="1">Uncharacterized protein</fullName>
    </submittedName>
</protein>
<evidence type="ECO:0000313" key="2">
    <source>
        <dbReference type="Proteomes" id="UP001055879"/>
    </source>
</evidence>
<sequence>MKIHSNIKQKTDEIFAQLWSLQFAHTFCIFNPPSSTHSGYVIRFHLSPCPNTHKSLNSDRDSFYLALYSGCLIGSLTRILGF</sequence>
<keyword evidence="2" id="KW-1185">Reference proteome</keyword>
<name>A0ACB9EKY1_ARCLA</name>
<comment type="caution">
    <text evidence="1">The sequence shown here is derived from an EMBL/GenBank/DDBJ whole genome shotgun (WGS) entry which is preliminary data.</text>
</comment>
<dbReference type="EMBL" id="CM042048">
    <property type="protein sequence ID" value="KAI3759669.1"/>
    <property type="molecule type" value="Genomic_DNA"/>
</dbReference>
<evidence type="ECO:0000313" key="1">
    <source>
        <dbReference type="EMBL" id="KAI3759669.1"/>
    </source>
</evidence>
<reference evidence="1 2" key="2">
    <citation type="journal article" date="2022" name="Mol. Ecol. Resour.">
        <title>The genomes of chicory, endive, great burdock and yacon provide insights into Asteraceae paleo-polyploidization history and plant inulin production.</title>
        <authorList>
            <person name="Fan W."/>
            <person name="Wang S."/>
            <person name="Wang H."/>
            <person name="Wang A."/>
            <person name="Jiang F."/>
            <person name="Liu H."/>
            <person name="Zhao H."/>
            <person name="Xu D."/>
            <person name="Zhang Y."/>
        </authorList>
    </citation>
    <scope>NUCLEOTIDE SEQUENCE [LARGE SCALE GENOMIC DNA]</scope>
    <source>
        <strain evidence="2">cv. Niubang</strain>
    </source>
</reference>
<gene>
    <name evidence="1" type="ORF">L6452_07655</name>
</gene>
<accession>A0ACB9EKY1</accession>
<organism evidence="1 2">
    <name type="scientific">Arctium lappa</name>
    <name type="common">Greater burdock</name>
    <name type="synonym">Lappa major</name>
    <dbReference type="NCBI Taxonomy" id="4217"/>
    <lineage>
        <taxon>Eukaryota</taxon>
        <taxon>Viridiplantae</taxon>
        <taxon>Streptophyta</taxon>
        <taxon>Embryophyta</taxon>
        <taxon>Tracheophyta</taxon>
        <taxon>Spermatophyta</taxon>
        <taxon>Magnoliopsida</taxon>
        <taxon>eudicotyledons</taxon>
        <taxon>Gunneridae</taxon>
        <taxon>Pentapetalae</taxon>
        <taxon>asterids</taxon>
        <taxon>campanulids</taxon>
        <taxon>Asterales</taxon>
        <taxon>Asteraceae</taxon>
        <taxon>Carduoideae</taxon>
        <taxon>Cardueae</taxon>
        <taxon>Arctiinae</taxon>
        <taxon>Arctium</taxon>
    </lineage>
</organism>
<dbReference type="Proteomes" id="UP001055879">
    <property type="component" value="Linkage Group LG02"/>
</dbReference>
<proteinExistence type="predicted"/>
<reference evidence="2" key="1">
    <citation type="journal article" date="2022" name="Mol. Ecol. Resour.">
        <title>The genomes of chicory, endive, great burdock and yacon provide insights into Asteraceae palaeo-polyploidization history and plant inulin production.</title>
        <authorList>
            <person name="Fan W."/>
            <person name="Wang S."/>
            <person name="Wang H."/>
            <person name="Wang A."/>
            <person name="Jiang F."/>
            <person name="Liu H."/>
            <person name="Zhao H."/>
            <person name="Xu D."/>
            <person name="Zhang Y."/>
        </authorList>
    </citation>
    <scope>NUCLEOTIDE SEQUENCE [LARGE SCALE GENOMIC DNA]</scope>
    <source>
        <strain evidence="2">cv. Niubang</strain>
    </source>
</reference>